<dbReference type="Proteomes" id="UP000587942">
    <property type="component" value="Unassembled WGS sequence"/>
</dbReference>
<keyword evidence="5" id="KW-0472">Membrane</keyword>
<evidence type="ECO:0000256" key="2">
    <source>
        <dbReference type="ARBA" id="ARBA00023008"/>
    </source>
</evidence>
<dbReference type="InterPro" id="IPR013766">
    <property type="entry name" value="Thioredoxin_domain"/>
</dbReference>
<proteinExistence type="inferred from homology"/>
<feature type="binding site" evidence="3">
    <location>
        <position position="132"/>
    </location>
    <ligand>
        <name>Cu cation</name>
        <dbReference type="ChEBI" id="CHEBI:23378"/>
    </ligand>
</feature>
<dbReference type="InterPro" id="IPR036249">
    <property type="entry name" value="Thioredoxin-like_sf"/>
</dbReference>
<comment type="caution">
    <text evidence="7">The sequence shown here is derived from an EMBL/GenBank/DDBJ whole genome shotgun (WGS) entry which is preliminary data.</text>
</comment>
<sequence>MHLRDLLLLKLGDKVNEEIAPEYRAISFKSARYGKSGPIEEFLLKKWDVINLIKNRHTTVSCIVVLVFGLLLFFTGTDGFTAYTAETARVTKLVEEKPQFPEVTFEDSEGRTYSISEFEGKYVFITFIYTGCTTICIKLEENMSQVYNQLPSEYMGKDIVFLSISFDPGKDDPATLNKYKNLFGSDGETWRMARIPDQHQLDTLLKKFGVIVIPDGNGNFAHNSAFYLVNRQGDLEDVMDFTRVDKATDKLKETLEADRGN</sequence>
<dbReference type="InterPro" id="IPR003782">
    <property type="entry name" value="SCO1/SenC"/>
</dbReference>
<organism evidence="7 8">
    <name type="scientific">Mesobacillus selenatarsenatis</name>
    <dbReference type="NCBI Taxonomy" id="388741"/>
    <lineage>
        <taxon>Bacteria</taxon>
        <taxon>Bacillati</taxon>
        <taxon>Bacillota</taxon>
        <taxon>Bacilli</taxon>
        <taxon>Bacillales</taxon>
        <taxon>Bacillaceae</taxon>
        <taxon>Mesobacillus</taxon>
    </lineage>
</organism>
<gene>
    <name evidence="7" type="ORF">GWK17_22740</name>
</gene>
<keyword evidence="2 3" id="KW-0186">Copper</keyword>
<keyword evidence="5" id="KW-0812">Transmembrane</keyword>
<dbReference type="PROSITE" id="PS51352">
    <property type="entry name" value="THIOREDOXIN_2"/>
    <property type="match status" value="1"/>
</dbReference>
<reference evidence="7 8" key="1">
    <citation type="submission" date="2020-03" db="EMBL/GenBank/DDBJ databases">
        <authorList>
            <person name="Sun Q."/>
        </authorList>
    </citation>
    <scope>NUCLEOTIDE SEQUENCE [LARGE SCALE GENOMIC DNA]</scope>
    <source>
        <strain evidence="7 8">KACC 21451</strain>
    </source>
</reference>
<evidence type="ECO:0000256" key="1">
    <source>
        <dbReference type="ARBA" id="ARBA00010996"/>
    </source>
</evidence>
<dbReference type="PANTHER" id="PTHR12151">
    <property type="entry name" value="ELECTRON TRANSPORT PROTIN SCO1/SENC FAMILY MEMBER"/>
    <property type="match status" value="1"/>
</dbReference>
<feature type="transmembrane region" description="Helical" evidence="5">
    <location>
        <begin position="60"/>
        <end position="83"/>
    </location>
</feature>
<feature type="binding site" evidence="3">
    <location>
        <position position="222"/>
    </location>
    <ligand>
        <name>Cu cation</name>
        <dbReference type="ChEBI" id="CHEBI:23378"/>
    </ligand>
</feature>
<accession>A0A846TVE3</accession>
<protein>
    <submittedName>
        <fullName evidence="7">SCO family protein</fullName>
    </submittedName>
</protein>
<keyword evidence="4" id="KW-1015">Disulfide bond</keyword>
<dbReference type="Gene3D" id="3.40.30.10">
    <property type="entry name" value="Glutaredoxin"/>
    <property type="match status" value="1"/>
</dbReference>
<evidence type="ECO:0000259" key="6">
    <source>
        <dbReference type="PROSITE" id="PS51352"/>
    </source>
</evidence>
<evidence type="ECO:0000256" key="4">
    <source>
        <dbReference type="PIRSR" id="PIRSR603782-2"/>
    </source>
</evidence>
<dbReference type="GO" id="GO:0046872">
    <property type="term" value="F:metal ion binding"/>
    <property type="evidence" value="ECO:0007669"/>
    <property type="project" value="UniProtKB-KW"/>
</dbReference>
<dbReference type="PANTHER" id="PTHR12151:SF25">
    <property type="entry name" value="LINALOOL DEHYDRATASE_ISOMERASE DOMAIN-CONTAINING PROTEIN"/>
    <property type="match status" value="1"/>
</dbReference>
<dbReference type="Pfam" id="PF02630">
    <property type="entry name" value="SCO1-SenC"/>
    <property type="match status" value="1"/>
</dbReference>
<keyword evidence="3" id="KW-0479">Metal-binding</keyword>
<dbReference type="SUPFAM" id="SSF52833">
    <property type="entry name" value="Thioredoxin-like"/>
    <property type="match status" value="1"/>
</dbReference>
<evidence type="ECO:0000313" key="8">
    <source>
        <dbReference type="Proteomes" id="UP000587942"/>
    </source>
</evidence>
<evidence type="ECO:0000256" key="5">
    <source>
        <dbReference type="SAM" id="Phobius"/>
    </source>
</evidence>
<feature type="binding site" evidence="3">
    <location>
        <position position="136"/>
    </location>
    <ligand>
        <name>Cu cation</name>
        <dbReference type="ChEBI" id="CHEBI:23378"/>
    </ligand>
</feature>
<evidence type="ECO:0000313" key="7">
    <source>
        <dbReference type="EMBL" id="NKE08255.1"/>
    </source>
</evidence>
<evidence type="ECO:0000256" key="3">
    <source>
        <dbReference type="PIRSR" id="PIRSR603782-1"/>
    </source>
</evidence>
<feature type="disulfide bond" description="Redox-active" evidence="4">
    <location>
        <begin position="132"/>
        <end position="136"/>
    </location>
</feature>
<name>A0A846TVE3_9BACI</name>
<dbReference type="CDD" id="cd02968">
    <property type="entry name" value="SCO"/>
    <property type="match status" value="1"/>
</dbReference>
<dbReference type="AlphaFoldDB" id="A0A846TVE3"/>
<comment type="similarity">
    <text evidence="1">Belongs to the SCO1/2 family.</text>
</comment>
<keyword evidence="5" id="KW-1133">Transmembrane helix</keyword>
<dbReference type="EMBL" id="JAAVUM010000032">
    <property type="protein sequence ID" value="NKE08255.1"/>
    <property type="molecule type" value="Genomic_DNA"/>
</dbReference>
<feature type="domain" description="Thioredoxin" evidence="6">
    <location>
        <begin position="94"/>
        <end position="249"/>
    </location>
</feature>